<name>A0ABD3PKI6_9STRA</name>
<keyword evidence="2" id="KW-1185">Reference proteome</keyword>
<gene>
    <name evidence="1" type="ORF">HJC23_006555</name>
</gene>
<organism evidence="1 2">
    <name type="scientific">Cyclotella cryptica</name>
    <dbReference type="NCBI Taxonomy" id="29204"/>
    <lineage>
        <taxon>Eukaryota</taxon>
        <taxon>Sar</taxon>
        <taxon>Stramenopiles</taxon>
        <taxon>Ochrophyta</taxon>
        <taxon>Bacillariophyta</taxon>
        <taxon>Coscinodiscophyceae</taxon>
        <taxon>Thalassiosirophycidae</taxon>
        <taxon>Stephanodiscales</taxon>
        <taxon>Stephanodiscaceae</taxon>
        <taxon>Cyclotella</taxon>
    </lineage>
</organism>
<comment type="caution">
    <text evidence="1">The sequence shown here is derived from an EMBL/GenBank/DDBJ whole genome shotgun (WGS) entry which is preliminary data.</text>
</comment>
<accession>A0ABD3PKI6</accession>
<evidence type="ECO:0000313" key="2">
    <source>
        <dbReference type="Proteomes" id="UP001516023"/>
    </source>
</evidence>
<proteinExistence type="predicted"/>
<dbReference type="Proteomes" id="UP001516023">
    <property type="component" value="Unassembled WGS sequence"/>
</dbReference>
<sequence>MATIHDLAPEIMGKIYAYALNVTVLQNDNAKKSKSLIDSLLTFELVSKEWKSTIQSEASTEAWAIVCQTRFPGTSASTRSHYKFFLSTIAQSAARVIQRFFCKTMCDKQTWWRVPLDAPFSPFSMTPCCVCGVRFDLRMLNTCWIPRCSRMFSICSSCEAKYPNRAMGKAVGLITRVPACFGCKDEGSLCPRKERGALMVMAFTAQ</sequence>
<evidence type="ECO:0008006" key="3">
    <source>
        <dbReference type="Google" id="ProtNLM"/>
    </source>
</evidence>
<dbReference type="EMBL" id="JABMIG020000155">
    <property type="protein sequence ID" value="KAL3788517.1"/>
    <property type="molecule type" value="Genomic_DNA"/>
</dbReference>
<dbReference type="AlphaFoldDB" id="A0ABD3PKI6"/>
<evidence type="ECO:0000313" key="1">
    <source>
        <dbReference type="EMBL" id="KAL3788517.1"/>
    </source>
</evidence>
<reference evidence="1 2" key="1">
    <citation type="journal article" date="2020" name="G3 (Bethesda)">
        <title>Improved Reference Genome for Cyclotella cryptica CCMP332, a Model for Cell Wall Morphogenesis, Salinity Adaptation, and Lipid Production in Diatoms (Bacillariophyta).</title>
        <authorList>
            <person name="Roberts W.R."/>
            <person name="Downey K.M."/>
            <person name="Ruck E.C."/>
            <person name="Traller J.C."/>
            <person name="Alverson A.J."/>
        </authorList>
    </citation>
    <scope>NUCLEOTIDE SEQUENCE [LARGE SCALE GENOMIC DNA]</scope>
    <source>
        <strain evidence="1 2">CCMP332</strain>
    </source>
</reference>
<protein>
    <recommendedName>
        <fullName evidence="3">F-box domain-containing protein</fullName>
    </recommendedName>
</protein>